<comment type="catalytic activity">
    <reaction evidence="10">
        <text>di-trans,octa-cis-undecaprenyl diphospho-N-acetyl-alpha-D-muramoyl-L-alanyl-D-glutamyl-meso-2,6-diaminopimeloyl-D-alanyl-D-alanine + UDP-N-acetyl-alpha-D-glucosamine = di-trans,octa-cis-undecaprenyl diphospho-[N-acetyl-alpha-D-glucosaminyl-(1-&gt;4)]-N-acetyl-alpha-D-muramoyl-L-alanyl-D-glutamyl-meso-2,6-diaminopimeloyl-D-alanyl-D-alanine + UDP + H(+)</text>
        <dbReference type="Rhea" id="RHEA:31227"/>
        <dbReference type="ChEBI" id="CHEBI:15378"/>
        <dbReference type="ChEBI" id="CHEBI:57705"/>
        <dbReference type="ChEBI" id="CHEBI:58223"/>
        <dbReference type="ChEBI" id="CHEBI:61387"/>
        <dbReference type="ChEBI" id="CHEBI:61388"/>
        <dbReference type="EC" id="2.4.1.227"/>
    </reaction>
</comment>
<keyword evidence="11" id="KW-1133">Transmembrane helix</keyword>
<comment type="pathway">
    <text evidence="10">Cell wall biogenesis; peptidoglycan biosynthesis.</text>
</comment>
<keyword evidence="15" id="KW-1185">Reference proteome</keyword>
<feature type="binding site" evidence="10">
    <location>
        <position position="188"/>
    </location>
    <ligand>
        <name>UDP-N-acetyl-alpha-D-glucosamine</name>
        <dbReference type="ChEBI" id="CHEBI:57705"/>
    </ligand>
</feature>
<accession>M1LZM1</accession>
<organism evidence="14 15">
    <name type="scientific">Candidatus Kinetoplastidibacterium stringomonadis TCC290E</name>
    <dbReference type="NCBI Taxonomy" id="1208920"/>
    <lineage>
        <taxon>Bacteria</taxon>
        <taxon>Pseudomonadati</taxon>
        <taxon>Pseudomonadota</taxon>
        <taxon>Betaproteobacteria</taxon>
        <taxon>Candidatus Kinetoplastidibacterium</taxon>
    </lineage>
</organism>
<proteinExistence type="inferred from homology"/>
<feature type="domain" description="Glycosyl transferase family 28 C-terminal" evidence="13">
    <location>
        <begin position="182"/>
        <end position="334"/>
    </location>
</feature>
<dbReference type="InterPro" id="IPR006009">
    <property type="entry name" value="GlcNAc_MurG"/>
</dbReference>
<dbReference type="RefSeq" id="WP_015397239.1">
    <property type="nucleotide sequence ID" value="NC_020299.1"/>
</dbReference>
<evidence type="ECO:0000256" key="8">
    <source>
        <dbReference type="ARBA" id="ARBA00023306"/>
    </source>
</evidence>
<feature type="binding site" evidence="10">
    <location>
        <position position="242"/>
    </location>
    <ligand>
        <name>UDP-N-acetyl-alpha-D-glucosamine</name>
        <dbReference type="ChEBI" id="CHEBI:57705"/>
    </ligand>
</feature>
<dbReference type="GO" id="GO:0008360">
    <property type="term" value="P:regulation of cell shape"/>
    <property type="evidence" value="ECO:0007669"/>
    <property type="project" value="UniProtKB-KW"/>
</dbReference>
<evidence type="ECO:0000313" key="14">
    <source>
        <dbReference type="EMBL" id="AGF48554.1"/>
    </source>
</evidence>
<dbReference type="PANTHER" id="PTHR21015:SF22">
    <property type="entry name" value="GLYCOSYLTRANSFERASE"/>
    <property type="match status" value="1"/>
</dbReference>
<evidence type="ECO:0000256" key="1">
    <source>
        <dbReference type="ARBA" id="ARBA00022475"/>
    </source>
</evidence>
<dbReference type="GO" id="GO:0005975">
    <property type="term" value="P:carbohydrate metabolic process"/>
    <property type="evidence" value="ECO:0007669"/>
    <property type="project" value="InterPro"/>
</dbReference>
<dbReference type="PATRIC" id="fig|1208920.3.peg.549"/>
<feature type="binding site" evidence="10">
    <location>
        <position position="159"/>
    </location>
    <ligand>
        <name>UDP-N-acetyl-alpha-D-glucosamine</name>
        <dbReference type="ChEBI" id="CHEBI:57705"/>
    </ligand>
</feature>
<keyword evidence="9 10" id="KW-0961">Cell wall biogenesis/degradation</keyword>
<protein>
    <recommendedName>
        <fullName evidence="10">UDP-N-acetylglucosamine--N-acetylmuramyl-(pentapeptide) pyrophosphoryl-undecaprenol N-acetylglucosamine transferase</fullName>
        <ecNumber evidence="10">2.4.1.227</ecNumber>
    </recommendedName>
    <alternativeName>
        <fullName evidence="10">Undecaprenyl-PP-MurNAc-pentapeptide-UDPGlcNAc GlcNAc transferase</fullName>
    </alternativeName>
</protein>
<dbReference type="PANTHER" id="PTHR21015">
    <property type="entry name" value="UDP-N-ACETYLGLUCOSAMINE--N-ACETYLMURAMYL-(PENTAPEPTIDE) PYROPHOSPHORYL-UNDECAPRENOL N-ACETYLGLUCOSAMINE TRANSFERASE 1"/>
    <property type="match status" value="1"/>
</dbReference>
<evidence type="ECO:0000256" key="10">
    <source>
        <dbReference type="HAMAP-Rule" id="MF_00033"/>
    </source>
</evidence>
<evidence type="ECO:0000256" key="3">
    <source>
        <dbReference type="ARBA" id="ARBA00022676"/>
    </source>
</evidence>
<dbReference type="eggNOG" id="COG0707">
    <property type="taxonomic scope" value="Bacteria"/>
</dbReference>
<dbReference type="CDD" id="cd03785">
    <property type="entry name" value="GT28_MurG"/>
    <property type="match status" value="1"/>
</dbReference>
<reference evidence="14 15" key="1">
    <citation type="journal article" date="2013" name="Genome Biol. Evol.">
        <title>Genome evolution and phylogenomic analysis of candidatus kinetoplastibacterium, the betaproteobacterial endosymbionts of strigomonas and angomonas.</title>
        <authorList>
            <person name="Alves J.M."/>
            <person name="Serrano M.G."/>
            <person name="Maia da Silva F."/>
            <person name="Voegtly L.J."/>
            <person name="Matveyev A.V."/>
            <person name="Teixeira M.M."/>
            <person name="Camargo E.P."/>
            <person name="Buck G.A."/>
        </authorList>
    </citation>
    <scope>NUCLEOTIDE SEQUENCE [LARGE SCALE GENOMIC DNA]</scope>
    <source>
        <strain evidence="14 15">TCC290E</strain>
    </source>
</reference>
<comment type="function">
    <text evidence="10">Cell wall formation. Catalyzes the transfer of a GlcNAc subunit on undecaprenyl-pyrophosphoryl-MurNAc-pentapeptide (lipid intermediate I) to form undecaprenyl-pyrophosphoryl-MurNAc-(pentapeptide)GlcNAc (lipid intermediate II).</text>
</comment>
<dbReference type="GO" id="GO:0005886">
    <property type="term" value="C:plasma membrane"/>
    <property type="evidence" value="ECO:0007669"/>
    <property type="project" value="UniProtKB-SubCell"/>
</dbReference>
<dbReference type="InterPro" id="IPR007235">
    <property type="entry name" value="Glyco_trans_28_C"/>
</dbReference>
<sequence length="358" mass="39975">MNLVIIVAGGTAGHIIPGLVLGEMLIKKGWKVIWIGNPKRMEGVLVPRSNIEMIPLYFYGLPKNSFKSLICFPLQLIKSLISSWSILKNMKPNFILGMGGYITVPLCLIAALKGIPLVIHEQNAIAGRANKLLALFAKIIFSGYPKVLPNSKYVGNPIRSSMYLFDTPEIRYNSRKDSKLKLLVLGGSLGAQRLNFLIPSALSLLPVEERPCVIHQSGEKHIKQLSLNYSKLNISVDCVNYIEDIAKVLSDVDLVICRSGAITVSEIVTIGVAALFIPFPHAVDNHQMENVKFLIDSGAAWVEHQDNVSPEWLAFWLQQRSRNELCKIAMKANQFVKPYALDQIINACEYFKKNIYEK</sequence>
<dbReference type="KEGG" id="kon:CONE_0839"/>
<dbReference type="GO" id="GO:0050511">
    <property type="term" value="F:undecaprenyldiphospho-muramoylpentapeptide beta-N-acetylglucosaminyltransferase activity"/>
    <property type="evidence" value="ECO:0007669"/>
    <property type="project" value="UniProtKB-UniRule"/>
</dbReference>
<dbReference type="InterPro" id="IPR004276">
    <property type="entry name" value="GlycoTrans_28_N"/>
</dbReference>
<keyword evidence="4 10" id="KW-0808">Transferase</keyword>
<dbReference type="Proteomes" id="UP000011541">
    <property type="component" value="Chromosome"/>
</dbReference>
<keyword evidence="7 10" id="KW-0472">Membrane</keyword>
<keyword evidence="11" id="KW-0812">Transmembrane</keyword>
<evidence type="ECO:0000259" key="12">
    <source>
        <dbReference type="Pfam" id="PF03033"/>
    </source>
</evidence>
<dbReference type="OrthoDB" id="9808936at2"/>
<evidence type="ECO:0000313" key="15">
    <source>
        <dbReference type="Proteomes" id="UP000011541"/>
    </source>
</evidence>
<keyword evidence="6 10" id="KW-0573">Peptidoglycan synthesis</keyword>
<dbReference type="Gene3D" id="3.40.50.2000">
    <property type="entry name" value="Glycogen Phosphorylase B"/>
    <property type="match status" value="2"/>
</dbReference>
<dbReference type="SUPFAM" id="SSF53756">
    <property type="entry name" value="UDP-Glycosyltransferase/glycogen phosphorylase"/>
    <property type="match status" value="1"/>
</dbReference>
<dbReference type="EC" id="2.4.1.227" evidence="10"/>
<dbReference type="AlphaFoldDB" id="M1LZM1"/>
<evidence type="ECO:0000256" key="11">
    <source>
        <dbReference type="SAM" id="Phobius"/>
    </source>
</evidence>
<feature type="binding site" evidence="10">
    <location>
        <position position="287"/>
    </location>
    <ligand>
        <name>UDP-N-acetyl-alpha-D-glucosamine</name>
        <dbReference type="ChEBI" id="CHEBI:57705"/>
    </ligand>
</feature>
<keyword evidence="1 10" id="KW-1003">Cell membrane</keyword>
<dbReference type="GO" id="GO:0051991">
    <property type="term" value="F:UDP-N-acetyl-D-glucosamine:N-acetylmuramoyl-L-alanyl-D-glutamyl-meso-2,6-diaminopimelyl-D-alanyl-D-alanine-diphosphoundecaprenol 4-beta-N-acetylglucosaminlytransferase activity"/>
    <property type="evidence" value="ECO:0007669"/>
    <property type="project" value="RHEA"/>
</dbReference>
<evidence type="ECO:0000256" key="6">
    <source>
        <dbReference type="ARBA" id="ARBA00022984"/>
    </source>
</evidence>
<comment type="caution">
    <text evidence="10">Lacks conserved residue(s) required for the propagation of feature annotation.</text>
</comment>
<keyword evidence="5 10" id="KW-0133">Cell shape</keyword>
<feature type="domain" description="Glycosyltransferase family 28 N-terminal" evidence="12">
    <location>
        <begin position="4"/>
        <end position="141"/>
    </location>
</feature>
<evidence type="ECO:0000256" key="7">
    <source>
        <dbReference type="ARBA" id="ARBA00023136"/>
    </source>
</evidence>
<dbReference type="HAMAP" id="MF_00033">
    <property type="entry name" value="MurG"/>
    <property type="match status" value="1"/>
</dbReference>
<evidence type="ECO:0000256" key="4">
    <source>
        <dbReference type="ARBA" id="ARBA00022679"/>
    </source>
</evidence>
<name>M1LZM1_9PROT</name>
<dbReference type="EMBL" id="CP003805">
    <property type="protein sequence ID" value="AGF48554.1"/>
    <property type="molecule type" value="Genomic_DNA"/>
</dbReference>
<gene>
    <name evidence="10" type="primary">murG</name>
    <name evidence="14" type="ORF">CONE_0839</name>
</gene>
<evidence type="ECO:0000256" key="9">
    <source>
        <dbReference type="ARBA" id="ARBA00023316"/>
    </source>
</evidence>
<keyword evidence="8 10" id="KW-0131">Cell cycle</keyword>
<evidence type="ECO:0000256" key="5">
    <source>
        <dbReference type="ARBA" id="ARBA00022960"/>
    </source>
</evidence>
<dbReference type="GO" id="GO:0009252">
    <property type="term" value="P:peptidoglycan biosynthetic process"/>
    <property type="evidence" value="ECO:0007669"/>
    <property type="project" value="UniProtKB-UniRule"/>
</dbReference>
<dbReference type="STRING" id="1208920.CONE_0839"/>
<comment type="subcellular location">
    <subcellularLocation>
        <location evidence="10">Cell membrane</location>
        <topology evidence="10">Peripheral membrane protein</topology>
        <orientation evidence="10">Cytoplasmic side</orientation>
    </subcellularLocation>
</comment>
<keyword evidence="2 10" id="KW-0132">Cell division</keyword>
<dbReference type="Pfam" id="PF03033">
    <property type="entry name" value="Glyco_transf_28"/>
    <property type="match status" value="1"/>
</dbReference>
<feature type="binding site" evidence="10">
    <location>
        <begin position="11"/>
        <end position="13"/>
    </location>
    <ligand>
        <name>UDP-N-acetyl-alpha-D-glucosamine</name>
        <dbReference type="ChEBI" id="CHEBI:57705"/>
    </ligand>
</feature>
<feature type="binding site" evidence="10">
    <location>
        <position position="123"/>
    </location>
    <ligand>
        <name>UDP-N-acetyl-alpha-D-glucosamine</name>
        <dbReference type="ChEBI" id="CHEBI:57705"/>
    </ligand>
</feature>
<dbReference type="GO" id="GO:0051301">
    <property type="term" value="P:cell division"/>
    <property type="evidence" value="ECO:0007669"/>
    <property type="project" value="UniProtKB-KW"/>
</dbReference>
<evidence type="ECO:0000259" key="13">
    <source>
        <dbReference type="Pfam" id="PF04101"/>
    </source>
</evidence>
<feature type="transmembrane region" description="Helical" evidence="11">
    <location>
        <begin position="94"/>
        <end position="112"/>
    </location>
</feature>
<dbReference type="Pfam" id="PF04101">
    <property type="entry name" value="Glyco_tran_28_C"/>
    <property type="match status" value="1"/>
</dbReference>
<comment type="similarity">
    <text evidence="10">Belongs to the glycosyltransferase 28 family. MurG subfamily.</text>
</comment>
<evidence type="ECO:0000256" key="2">
    <source>
        <dbReference type="ARBA" id="ARBA00022618"/>
    </source>
</evidence>
<keyword evidence="3 10" id="KW-0328">Glycosyltransferase</keyword>
<dbReference type="UniPathway" id="UPA00219"/>
<dbReference type="HOGENOM" id="CLU_037404_2_1_4"/>
<dbReference type="GO" id="GO:0071555">
    <property type="term" value="P:cell wall organization"/>
    <property type="evidence" value="ECO:0007669"/>
    <property type="project" value="UniProtKB-KW"/>
</dbReference>
<dbReference type="NCBIfam" id="TIGR01133">
    <property type="entry name" value="murG"/>
    <property type="match status" value="1"/>
</dbReference>